<feature type="domain" description="Transposase IS200-like" evidence="2">
    <location>
        <begin position="9"/>
        <end position="123"/>
    </location>
</feature>
<dbReference type="GO" id="GO:0006313">
    <property type="term" value="P:DNA transposition"/>
    <property type="evidence" value="ECO:0007669"/>
    <property type="project" value="InterPro"/>
</dbReference>
<dbReference type="GO" id="GO:0004803">
    <property type="term" value="F:transposase activity"/>
    <property type="evidence" value="ECO:0007669"/>
    <property type="project" value="InterPro"/>
</dbReference>
<dbReference type="GO" id="GO:0006270">
    <property type="term" value="P:DNA replication initiation"/>
    <property type="evidence" value="ECO:0007669"/>
    <property type="project" value="InterPro"/>
</dbReference>
<dbReference type="GO" id="GO:0006275">
    <property type="term" value="P:regulation of DNA replication"/>
    <property type="evidence" value="ECO:0007669"/>
    <property type="project" value="InterPro"/>
</dbReference>
<dbReference type="SUPFAM" id="SSF48295">
    <property type="entry name" value="TrpR-like"/>
    <property type="match status" value="1"/>
</dbReference>
<protein>
    <submittedName>
        <fullName evidence="3">Chromosomal replication initiator DnaA</fullName>
    </submittedName>
</protein>
<dbReference type="PANTHER" id="PTHR34322:SF2">
    <property type="entry name" value="TRANSPOSASE IS200-LIKE DOMAIN-CONTAINING PROTEIN"/>
    <property type="match status" value="1"/>
</dbReference>
<dbReference type="AlphaFoldDB" id="A0A1F5A9T2"/>
<dbReference type="SUPFAM" id="SSF143422">
    <property type="entry name" value="Transposase IS200-like"/>
    <property type="match status" value="1"/>
</dbReference>
<dbReference type="Pfam" id="PF08299">
    <property type="entry name" value="Bac_DnaA_C"/>
    <property type="match status" value="1"/>
</dbReference>
<dbReference type="GO" id="GO:0005524">
    <property type="term" value="F:ATP binding"/>
    <property type="evidence" value="ECO:0007669"/>
    <property type="project" value="InterPro"/>
</dbReference>
<reference evidence="3 4" key="1">
    <citation type="journal article" date="2016" name="Nat. Commun.">
        <title>Thousands of microbial genomes shed light on interconnected biogeochemical processes in an aquifer system.</title>
        <authorList>
            <person name="Anantharaman K."/>
            <person name="Brown C.T."/>
            <person name="Hug L.A."/>
            <person name="Sharon I."/>
            <person name="Castelle C.J."/>
            <person name="Probst A.J."/>
            <person name="Thomas B.C."/>
            <person name="Singh A."/>
            <person name="Wilkins M.J."/>
            <person name="Karaoz U."/>
            <person name="Brodie E.L."/>
            <person name="Williams K.H."/>
            <person name="Hubbard S.S."/>
            <person name="Banfield J.F."/>
        </authorList>
    </citation>
    <scope>NUCLEOTIDE SEQUENCE [LARGE SCALE GENOMIC DNA]</scope>
</reference>
<evidence type="ECO:0000259" key="2">
    <source>
        <dbReference type="SMART" id="SM01321"/>
    </source>
</evidence>
<dbReference type="EMBL" id="MEYH01000061">
    <property type="protein sequence ID" value="OGD15303.1"/>
    <property type="molecule type" value="Genomic_DNA"/>
</dbReference>
<dbReference type="Gene3D" id="1.10.1750.10">
    <property type="match status" value="1"/>
</dbReference>
<dbReference type="GO" id="GO:0043565">
    <property type="term" value="F:sequence-specific DNA binding"/>
    <property type="evidence" value="ECO:0007669"/>
    <property type="project" value="InterPro"/>
</dbReference>
<accession>A0A1F5A9T2</accession>
<evidence type="ECO:0000313" key="4">
    <source>
        <dbReference type="Proteomes" id="UP000177701"/>
    </source>
</evidence>
<dbReference type="Proteomes" id="UP000177701">
    <property type="component" value="Unassembled WGS sequence"/>
</dbReference>
<dbReference type="InterPro" id="IPR036515">
    <property type="entry name" value="Transposase_17_sf"/>
</dbReference>
<gene>
    <name evidence="3" type="ORF">A2V47_08640</name>
</gene>
<dbReference type="InterPro" id="IPR013159">
    <property type="entry name" value="DnaA_C"/>
</dbReference>
<organism evidence="3 4">
    <name type="scientific">Candidatus Sediminicultor quintus</name>
    <dbReference type="NCBI Taxonomy" id="1797291"/>
    <lineage>
        <taxon>Bacteria</taxon>
        <taxon>Pseudomonadati</taxon>
        <taxon>Atribacterota</taxon>
        <taxon>Candidatus Phoenicimicrobiia</taxon>
        <taxon>Candidatus Pheonicimicrobiales</taxon>
        <taxon>Candidatus Phoenicimicrobiaceae</taxon>
        <taxon>Candidatus Sediminicultor</taxon>
    </lineage>
</organism>
<feature type="domain" description="Chromosomal replication initiator DnaA C-terminal" evidence="1">
    <location>
        <begin position="230"/>
        <end position="295"/>
    </location>
</feature>
<proteinExistence type="predicted"/>
<dbReference type="STRING" id="1797291.A2V47_08640"/>
<dbReference type="Gene3D" id="3.30.70.1290">
    <property type="entry name" value="Transposase IS200-like"/>
    <property type="match status" value="1"/>
</dbReference>
<dbReference type="CDD" id="cd06571">
    <property type="entry name" value="Bac_DnaA_C"/>
    <property type="match status" value="1"/>
</dbReference>
<dbReference type="SMART" id="SM01321">
    <property type="entry name" value="Y1_Tnp"/>
    <property type="match status" value="1"/>
</dbReference>
<comment type="caution">
    <text evidence="3">The sequence shown here is derived from an EMBL/GenBank/DDBJ whole genome shotgun (WGS) entry which is preliminary data.</text>
</comment>
<evidence type="ECO:0000313" key="3">
    <source>
        <dbReference type="EMBL" id="OGD15303.1"/>
    </source>
</evidence>
<dbReference type="Pfam" id="PF01797">
    <property type="entry name" value="Y1_Tnp"/>
    <property type="match status" value="1"/>
</dbReference>
<dbReference type="PANTHER" id="PTHR34322">
    <property type="entry name" value="TRANSPOSASE, Y1_TNP DOMAIN-CONTAINING"/>
    <property type="match status" value="1"/>
</dbReference>
<sequence length="318" mass="37516">MSRPLRISFNNAVYHITVRGNRKEKIFYSDNDKRIFLQKMDQTSLKYSFLCYAYCLMDNHYHLFIKTSLGNISQGMHYLNASYANYFTAKYKINGPLFQGRYKSLLVDEDNYALALSSYIHLNPLRAGITKNIDEYTWSSLLDYLGKRKKELKKLDTQFILTQLHNNLARSRTIYKRYILENLTMDFPVKDIYRGIALGKESFIKRIESKIKSVGEKREIQTTKYFNSYSSEEIIQKVSQAFNLTKGEVLKKQRGNLYRQITLYLVKRYSSLSLKEIGKIFNMDYTAVSQATRRFEDKIRKNNKIRIMVNSVLELLKN</sequence>
<dbReference type="InterPro" id="IPR002686">
    <property type="entry name" value="Transposase_17"/>
</dbReference>
<name>A0A1F5A9T2_9BACT</name>
<dbReference type="SMART" id="SM00760">
    <property type="entry name" value="Bac_DnaA_C"/>
    <property type="match status" value="1"/>
</dbReference>
<dbReference type="InterPro" id="IPR010921">
    <property type="entry name" value="Trp_repressor/repl_initiator"/>
</dbReference>
<evidence type="ECO:0000259" key="1">
    <source>
        <dbReference type="SMART" id="SM00760"/>
    </source>
</evidence>